<proteinExistence type="predicted"/>
<name>A0A2P2MY16_RHIMU</name>
<sequence>MKMYEFTARHCKYVEKKERILLFSHINLYIDSNILLLGTLEKDNEGI</sequence>
<evidence type="ECO:0000256" key="1">
    <source>
        <dbReference type="SAM" id="Phobius"/>
    </source>
</evidence>
<keyword evidence="1" id="KW-0812">Transmembrane</keyword>
<accession>A0A2P2MY16</accession>
<dbReference type="AlphaFoldDB" id="A0A2P2MY16"/>
<feature type="transmembrane region" description="Helical" evidence="1">
    <location>
        <begin position="20"/>
        <end position="40"/>
    </location>
</feature>
<organism evidence="2">
    <name type="scientific">Rhizophora mucronata</name>
    <name type="common">Asiatic mangrove</name>
    <dbReference type="NCBI Taxonomy" id="61149"/>
    <lineage>
        <taxon>Eukaryota</taxon>
        <taxon>Viridiplantae</taxon>
        <taxon>Streptophyta</taxon>
        <taxon>Embryophyta</taxon>
        <taxon>Tracheophyta</taxon>
        <taxon>Spermatophyta</taxon>
        <taxon>Magnoliopsida</taxon>
        <taxon>eudicotyledons</taxon>
        <taxon>Gunneridae</taxon>
        <taxon>Pentapetalae</taxon>
        <taxon>rosids</taxon>
        <taxon>fabids</taxon>
        <taxon>Malpighiales</taxon>
        <taxon>Rhizophoraceae</taxon>
        <taxon>Rhizophora</taxon>
    </lineage>
</organism>
<evidence type="ECO:0000313" key="2">
    <source>
        <dbReference type="EMBL" id="MBX35105.1"/>
    </source>
</evidence>
<keyword evidence="1" id="KW-1133">Transmembrane helix</keyword>
<keyword evidence="1" id="KW-0472">Membrane</keyword>
<protein>
    <submittedName>
        <fullName evidence="2">Uncharacterized protein</fullName>
    </submittedName>
</protein>
<dbReference type="EMBL" id="GGEC01054621">
    <property type="protein sequence ID" value="MBX35105.1"/>
    <property type="molecule type" value="Transcribed_RNA"/>
</dbReference>
<reference evidence="2" key="1">
    <citation type="submission" date="2018-02" db="EMBL/GenBank/DDBJ databases">
        <title>Rhizophora mucronata_Transcriptome.</title>
        <authorList>
            <person name="Meera S.P."/>
            <person name="Sreeshan A."/>
            <person name="Augustine A."/>
        </authorList>
    </citation>
    <scope>NUCLEOTIDE SEQUENCE</scope>
    <source>
        <tissue evidence="2">Leaf</tissue>
    </source>
</reference>